<evidence type="ECO:0000256" key="3">
    <source>
        <dbReference type="ARBA" id="ARBA00022516"/>
    </source>
</evidence>
<evidence type="ECO:0000256" key="13">
    <source>
        <dbReference type="SAM" id="Phobius"/>
    </source>
</evidence>
<evidence type="ECO:0000256" key="9">
    <source>
        <dbReference type="ARBA" id="ARBA00023136"/>
    </source>
</evidence>
<dbReference type="PANTHER" id="PTHR21248">
    <property type="entry name" value="CARDIOLIPIN SYNTHASE"/>
    <property type="match status" value="1"/>
</dbReference>
<dbReference type="PANTHER" id="PTHR21248:SF22">
    <property type="entry name" value="PHOSPHOLIPASE D"/>
    <property type="match status" value="1"/>
</dbReference>
<dbReference type="Proteomes" id="UP001239019">
    <property type="component" value="Unassembled WGS sequence"/>
</dbReference>
<keyword evidence="9 13" id="KW-0472">Membrane</keyword>
<dbReference type="InterPro" id="IPR001736">
    <property type="entry name" value="PLipase_D/transphosphatidylase"/>
</dbReference>
<proteinExistence type="predicted"/>
<accession>A0ABU0W5E8</accession>
<dbReference type="EMBL" id="JAVDDT010000002">
    <property type="protein sequence ID" value="MDQ2069234.1"/>
    <property type="molecule type" value="Genomic_DNA"/>
</dbReference>
<evidence type="ECO:0000256" key="8">
    <source>
        <dbReference type="ARBA" id="ARBA00023098"/>
    </source>
</evidence>
<dbReference type="SUPFAM" id="SSF56024">
    <property type="entry name" value="Phospholipase D/nuclease"/>
    <property type="match status" value="2"/>
</dbReference>
<dbReference type="CDD" id="cd09163">
    <property type="entry name" value="PLDc_CLS_unchar2_2"/>
    <property type="match status" value="1"/>
</dbReference>
<evidence type="ECO:0000256" key="5">
    <source>
        <dbReference type="ARBA" id="ARBA00022692"/>
    </source>
</evidence>
<gene>
    <name evidence="15" type="primary">cls</name>
    <name evidence="15" type="ORF">RBH19_05070</name>
</gene>
<dbReference type="CDD" id="cd09157">
    <property type="entry name" value="PLDc_CLS_unchar2_1"/>
    <property type="match status" value="1"/>
</dbReference>
<keyword evidence="2" id="KW-1003">Cell membrane</keyword>
<evidence type="ECO:0000256" key="11">
    <source>
        <dbReference type="ARBA" id="ARBA00023264"/>
    </source>
</evidence>
<dbReference type="InterPro" id="IPR022924">
    <property type="entry name" value="Cardiolipin_synthase"/>
</dbReference>
<evidence type="ECO:0000256" key="12">
    <source>
        <dbReference type="NCBIfam" id="TIGR04265"/>
    </source>
</evidence>
<dbReference type="EC" id="2.7.8.-" evidence="12"/>
<keyword evidence="10" id="KW-0594">Phospholipid biosynthesis</keyword>
<dbReference type="Pfam" id="PF13091">
    <property type="entry name" value="PLDc_2"/>
    <property type="match status" value="2"/>
</dbReference>
<feature type="domain" description="PLD phosphodiesterase" evidence="14">
    <location>
        <begin position="220"/>
        <end position="247"/>
    </location>
</feature>
<keyword evidence="4" id="KW-0808">Transferase</keyword>
<name>A0ABU0W5E8_9GAMM</name>
<feature type="domain" description="PLD phosphodiesterase" evidence="14">
    <location>
        <begin position="401"/>
        <end position="423"/>
    </location>
</feature>
<feature type="transmembrane region" description="Helical" evidence="13">
    <location>
        <begin position="40"/>
        <end position="62"/>
    </location>
</feature>
<keyword evidence="5 13" id="KW-0812">Transmembrane</keyword>
<keyword evidence="3" id="KW-0444">Lipid biosynthesis</keyword>
<keyword evidence="11" id="KW-1208">Phospholipid metabolism</keyword>
<keyword evidence="8" id="KW-0443">Lipid metabolism</keyword>
<dbReference type="InterPro" id="IPR027379">
    <property type="entry name" value="CLS_N"/>
</dbReference>
<dbReference type="PROSITE" id="PS50035">
    <property type="entry name" value="PLD"/>
    <property type="match status" value="2"/>
</dbReference>
<dbReference type="Gene3D" id="3.30.870.10">
    <property type="entry name" value="Endonuclease Chain A"/>
    <property type="match status" value="2"/>
</dbReference>
<keyword evidence="7 13" id="KW-1133">Transmembrane helix</keyword>
<evidence type="ECO:0000256" key="7">
    <source>
        <dbReference type="ARBA" id="ARBA00022989"/>
    </source>
</evidence>
<evidence type="ECO:0000256" key="4">
    <source>
        <dbReference type="ARBA" id="ARBA00022679"/>
    </source>
</evidence>
<comment type="subcellular location">
    <subcellularLocation>
        <location evidence="1">Cell membrane</location>
        <topology evidence="1">Multi-pass membrane protein</topology>
    </subcellularLocation>
</comment>
<reference evidence="15 16" key="1">
    <citation type="submission" date="2023-08" db="EMBL/GenBank/DDBJ databases">
        <title>Whole-genome sequencing of halo(alkali)philic microorganisms from hypersaline lakes.</title>
        <authorList>
            <person name="Sorokin D.Y."/>
            <person name="Abbas B."/>
            <person name="Merkel A.Y."/>
        </authorList>
    </citation>
    <scope>NUCLEOTIDE SEQUENCE [LARGE SCALE GENOMIC DNA]</scope>
    <source>
        <strain evidence="15 16">AB-CW4</strain>
    </source>
</reference>
<organism evidence="15 16">
    <name type="scientific">Natronospira bacteriovora</name>
    <dbReference type="NCBI Taxonomy" id="3069753"/>
    <lineage>
        <taxon>Bacteria</taxon>
        <taxon>Pseudomonadati</taxon>
        <taxon>Pseudomonadota</taxon>
        <taxon>Gammaproteobacteria</taxon>
        <taxon>Natronospirales</taxon>
        <taxon>Natronospiraceae</taxon>
        <taxon>Natronospira</taxon>
    </lineage>
</organism>
<evidence type="ECO:0000256" key="10">
    <source>
        <dbReference type="ARBA" id="ARBA00023209"/>
    </source>
</evidence>
<dbReference type="InterPro" id="IPR025202">
    <property type="entry name" value="PLD-like_dom"/>
</dbReference>
<dbReference type="Pfam" id="PF13396">
    <property type="entry name" value="PLDc_N"/>
    <property type="match status" value="1"/>
</dbReference>
<evidence type="ECO:0000256" key="6">
    <source>
        <dbReference type="ARBA" id="ARBA00022737"/>
    </source>
</evidence>
<keyword evidence="6" id="KW-0677">Repeat</keyword>
<comment type="caution">
    <text evidence="15">The sequence shown here is derived from an EMBL/GenBank/DDBJ whole genome shotgun (WGS) entry which is preliminary data.</text>
</comment>
<evidence type="ECO:0000313" key="15">
    <source>
        <dbReference type="EMBL" id="MDQ2069234.1"/>
    </source>
</evidence>
<dbReference type="SMART" id="SM00155">
    <property type="entry name" value="PLDc"/>
    <property type="match status" value="2"/>
</dbReference>
<evidence type="ECO:0000256" key="2">
    <source>
        <dbReference type="ARBA" id="ARBA00022475"/>
    </source>
</evidence>
<dbReference type="NCBIfam" id="TIGR04265">
    <property type="entry name" value="bac_cardiolipin"/>
    <property type="match status" value="1"/>
</dbReference>
<evidence type="ECO:0000259" key="14">
    <source>
        <dbReference type="PROSITE" id="PS50035"/>
    </source>
</evidence>
<protein>
    <recommendedName>
        <fullName evidence="12">Cardiolipin synthase</fullName>
        <ecNumber evidence="12">2.7.8.-</ecNumber>
    </recommendedName>
</protein>
<keyword evidence="16" id="KW-1185">Reference proteome</keyword>
<evidence type="ECO:0000256" key="1">
    <source>
        <dbReference type="ARBA" id="ARBA00004651"/>
    </source>
</evidence>
<sequence>MEFLQSALAAWGTPALALATLALAAVVSGHAILNKSDTRAAVAWVGVIWLAPVVGSILYLLLGVNRIQRRATLLRHGMERVQGEQDLAAFAPGSLDRFVPAALQPLSRLSNRVARQPLLGGNRLGVLRNGDEAYPAMLASIESASTSISLSTYIFNNDSVGKQFAEALGRARDRGVDIRVLVDAVGLRYTLPTIEGVLRRRGIPHSRFLPPRLPWNLPFMNLRNHRKLMVVDGRQGYVGGMNIAEGNCLQRHPRHPIQDLHFSVEGPVVSELQAVFAEDWAFSAGEALRGARWFPPPERPGASLARVIADGPDERYDTLRQVMSGAIAVAKSRVRVMTPYFLPDATLRDALCTAALRGVEVDIILPARNNLPIVAWACEPQLGSLLRWGVRIWYSPPPFDHSKLLTVDDAWALVGSANWDPRSLSLNFECNVECYDEWLLRDLNQGFDSRLATCHEITSGMLSARSLPVRLRNGVARLFTPYL</sequence>
<dbReference type="RefSeq" id="WP_306727720.1">
    <property type="nucleotide sequence ID" value="NZ_JAVDDT010000002.1"/>
</dbReference>
<evidence type="ECO:0000313" key="16">
    <source>
        <dbReference type="Proteomes" id="UP001239019"/>
    </source>
</evidence>